<feature type="transmembrane region" description="Helical" evidence="3">
    <location>
        <begin position="12"/>
        <end position="32"/>
    </location>
</feature>
<evidence type="ECO:0000313" key="6">
    <source>
        <dbReference type="Proteomes" id="UP000664256"/>
    </source>
</evidence>
<dbReference type="Proteomes" id="UP000664256">
    <property type="component" value="Unassembled WGS sequence"/>
</dbReference>
<sequence>MSNDKKNKSRRLSLFRCLVVLVIIGGAVTLFLNGDKLVATGTKKKEVKQQTTAPWFASYVDTTLTPQYAFEQYADNVVLSFVVAQKNGQKPSWGAAYSLDEASNDLDLDRRIARLRQKGSEIIVSFGGLLNDELALAYQKPAELAKAYKSVIDRYELNTIDLDLENKGLTDKEAGKRRGEALAQLQAEQKKANKKLAIWLTLPATPKGLTKDGTDAVATLLTASVDLAGVNIMTMNYGDSRDKKLSMAENSINALKQTHRQLKILYQEQDINLTNETLWTKLGATPMIGQNDVLSEVFTLQDARKLNTFAKKKNLGRVSMWSANRDRKSRESNINTQVVSNHATGVKQEEGEFANLLKEGLTGSIKADAKRETVSELSEEELQKADDPATSPYEIWQEAGVYLAGTKVVWKHNVYRAKWWTKGEAPDSPVLQSSEIPWELVGPVLPGEKPLPKVQLPADAYLQWNSEVVYHSGDRVMFEGVGYEAKWWNQGENPEKSGANSDEAPWQALTQAEIKEFLKK</sequence>
<comment type="caution">
    <text evidence="5">The sequence shown here is derived from an EMBL/GenBank/DDBJ whole genome shotgun (WGS) entry which is preliminary data.</text>
</comment>
<dbReference type="SUPFAM" id="SSF51445">
    <property type="entry name" value="(Trans)glycosidases"/>
    <property type="match status" value="1"/>
</dbReference>
<dbReference type="InterPro" id="IPR036573">
    <property type="entry name" value="CBM_sf_5/12"/>
</dbReference>
<keyword evidence="2" id="KW-0119">Carbohydrate metabolism</keyword>
<dbReference type="Gene3D" id="3.20.20.80">
    <property type="entry name" value="Glycosidases"/>
    <property type="match status" value="1"/>
</dbReference>
<keyword evidence="3" id="KW-0812">Transmembrane</keyword>
<dbReference type="CDD" id="cd06543">
    <property type="entry name" value="GH18_PF-ChiA-like"/>
    <property type="match status" value="1"/>
</dbReference>
<protein>
    <submittedName>
        <fullName evidence="5">Chitinase</fullName>
    </submittedName>
</protein>
<dbReference type="EMBL" id="JAFLVT010000001">
    <property type="protein sequence ID" value="MBO0448043.1"/>
    <property type="molecule type" value="Genomic_DNA"/>
</dbReference>
<dbReference type="CDD" id="cd12215">
    <property type="entry name" value="ChiC_BD"/>
    <property type="match status" value="2"/>
</dbReference>
<dbReference type="SUPFAM" id="SSF51055">
    <property type="entry name" value="Carbohydrate binding domain"/>
    <property type="match status" value="2"/>
</dbReference>
<dbReference type="RefSeq" id="WP_206902252.1">
    <property type="nucleotide sequence ID" value="NZ_JAFLVT010000001.1"/>
</dbReference>
<feature type="domain" description="Chitin-binding type-3" evidence="4">
    <location>
        <begin position="461"/>
        <end position="509"/>
    </location>
</feature>
<organism evidence="5 6">
    <name type="scientific">Candidatus Enterococcus myersii</name>
    <dbReference type="NCBI Taxonomy" id="2815322"/>
    <lineage>
        <taxon>Bacteria</taxon>
        <taxon>Bacillati</taxon>
        <taxon>Bacillota</taxon>
        <taxon>Bacilli</taxon>
        <taxon>Lactobacillales</taxon>
        <taxon>Enterococcaceae</taxon>
        <taxon>Enterococcus</taxon>
    </lineage>
</organism>
<dbReference type="Pfam" id="PF02839">
    <property type="entry name" value="CBM_5_12"/>
    <property type="match status" value="1"/>
</dbReference>
<proteinExistence type="predicted"/>
<evidence type="ECO:0000256" key="2">
    <source>
        <dbReference type="ARBA" id="ARBA00023326"/>
    </source>
</evidence>
<keyword evidence="6" id="KW-1185">Reference proteome</keyword>
<keyword evidence="1" id="KW-0378">Hydrolase</keyword>
<dbReference type="SMART" id="SM00495">
    <property type="entry name" value="ChtBD3"/>
    <property type="match status" value="2"/>
</dbReference>
<evidence type="ECO:0000313" key="5">
    <source>
        <dbReference type="EMBL" id="MBO0448043.1"/>
    </source>
</evidence>
<dbReference type="Gene3D" id="2.10.10.20">
    <property type="entry name" value="Carbohydrate-binding module superfamily 5/12"/>
    <property type="match status" value="2"/>
</dbReference>
<keyword evidence="3" id="KW-0472">Membrane</keyword>
<evidence type="ECO:0000259" key="4">
    <source>
        <dbReference type="SMART" id="SM00495"/>
    </source>
</evidence>
<accession>A0ABS3H4H2</accession>
<dbReference type="InterPro" id="IPR017853">
    <property type="entry name" value="GH"/>
</dbReference>
<evidence type="ECO:0000256" key="3">
    <source>
        <dbReference type="SAM" id="Phobius"/>
    </source>
</evidence>
<dbReference type="InterPro" id="IPR001223">
    <property type="entry name" value="Glyco_hydro18_cat"/>
</dbReference>
<keyword evidence="3" id="KW-1133">Transmembrane helix</keyword>
<dbReference type="InterPro" id="IPR052750">
    <property type="entry name" value="GH18_Chitinase"/>
</dbReference>
<keyword evidence="2" id="KW-0624">Polysaccharide degradation</keyword>
<evidence type="ECO:0000256" key="1">
    <source>
        <dbReference type="ARBA" id="ARBA00022801"/>
    </source>
</evidence>
<dbReference type="Pfam" id="PF00704">
    <property type="entry name" value="Glyco_hydro_18"/>
    <property type="match status" value="1"/>
</dbReference>
<reference evidence="5 6" key="1">
    <citation type="submission" date="2021-03" db="EMBL/GenBank/DDBJ databases">
        <title>Enterococcal diversity collection.</title>
        <authorList>
            <person name="Gilmore M.S."/>
            <person name="Schwartzman J."/>
            <person name="Van Tyne D."/>
            <person name="Martin M."/>
            <person name="Earl A.M."/>
            <person name="Manson A.L."/>
            <person name="Straub T."/>
            <person name="Salamzade R."/>
            <person name="Saavedra J."/>
            <person name="Lebreton F."/>
            <person name="Prichula J."/>
            <person name="Schaufler K."/>
            <person name="Gaca A."/>
            <person name="Sgardioli B."/>
            <person name="Wagenaar J."/>
            <person name="Strong T."/>
        </authorList>
    </citation>
    <scope>NUCLEOTIDE SEQUENCE [LARGE SCALE GENOMIC DNA]</scope>
    <source>
        <strain evidence="5 6">MJM12</strain>
    </source>
</reference>
<dbReference type="PANTHER" id="PTHR42976">
    <property type="entry name" value="BIFUNCTIONAL CHITINASE/LYSOZYME-RELATED"/>
    <property type="match status" value="1"/>
</dbReference>
<dbReference type="InterPro" id="IPR003610">
    <property type="entry name" value="CBM5/12"/>
</dbReference>
<gene>
    <name evidence="5" type="ORF">JZO76_00680</name>
</gene>
<name>A0ABS3H4H2_9ENTE</name>
<feature type="domain" description="Chitin-binding type-3" evidence="4">
    <location>
        <begin position="393"/>
        <end position="441"/>
    </location>
</feature>
<dbReference type="PANTHER" id="PTHR42976:SF1">
    <property type="entry name" value="GH18 DOMAIN-CONTAINING PROTEIN-RELATED"/>
    <property type="match status" value="1"/>
</dbReference>